<keyword evidence="4" id="KW-0862">Zinc</keyword>
<evidence type="ECO:0000313" key="15">
    <source>
        <dbReference type="EMBL" id="CAF3591776.1"/>
    </source>
</evidence>
<feature type="region of interest" description="Disordered" evidence="11">
    <location>
        <begin position="112"/>
        <end position="185"/>
    </location>
</feature>
<gene>
    <name evidence="12" type="ORF">IZO911_LOCUS29379</name>
    <name evidence="13" type="ORF">JYZ213_LOCUS28190</name>
    <name evidence="17" type="ORF">KXQ929_LOCUS24831</name>
    <name evidence="16" type="ORF">OKA104_LOCUS15871</name>
    <name evidence="15" type="ORF">OXD698_LOCUS5950</name>
    <name evidence="14" type="ORF">VCS650_LOCUS27098</name>
</gene>
<dbReference type="GO" id="GO:0006357">
    <property type="term" value="P:regulation of transcription by RNA polymerase II"/>
    <property type="evidence" value="ECO:0007669"/>
    <property type="project" value="TreeGrafter"/>
</dbReference>
<dbReference type="GO" id="GO:0000124">
    <property type="term" value="C:SAGA complex"/>
    <property type="evidence" value="ECO:0007669"/>
    <property type="project" value="TreeGrafter"/>
</dbReference>
<dbReference type="EMBL" id="CAJNON010000375">
    <property type="protein sequence ID" value="CAF1228159.1"/>
    <property type="molecule type" value="Genomic_DNA"/>
</dbReference>
<dbReference type="GO" id="GO:0006325">
    <property type="term" value="P:chromatin organization"/>
    <property type="evidence" value="ECO:0007669"/>
    <property type="project" value="UniProtKB-KW"/>
</dbReference>
<dbReference type="Proteomes" id="UP000663844">
    <property type="component" value="Unassembled WGS sequence"/>
</dbReference>
<dbReference type="PANTHER" id="PTHR46367">
    <property type="entry name" value="ATAXIN-7-LIKE PROTEIN 3"/>
    <property type="match status" value="1"/>
</dbReference>
<evidence type="ECO:0000256" key="2">
    <source>
        <dbReference type="ARBA" id="ARBA00022723"/>
    </source>
</evidence>
<dbReference type="Proteomes" id="UP000663860">
    <property type="component" value="Unassembled WGS sequence"/>
</dbReference>
<evidence type="ECO:0000313" key="13">
    <source>
        <dbReference type="EMBL" id="CAF1224495.1"/>
    </source>
</evidence>
<dbReference type="Proteomes" id="UP000663881">
    <property type="component" value="Unassembled WGS sequence"/>
</dbReference>
<evidence type="ECO:0000313" key="12">
    <source>
        <dbReference type="EMBL" id="CAF1214818.1"/>
    </source>
</evidence>
<dbReference type="Pfam" id="PF08209">
    <property type="entry name" value="Sgf11"/>
    <property type="match status" value="1"/>
</dbReference>
<dbReference type="Proteomes" id="UP000663868">
    <property type="component" value="Unassembled WGS sequence"/>
</dbReference>
<evidence type="ECO:0000256" key="1">
    <source>
        <dbReference type="ARBA" id="ARBA00004123"/>
    </source>
</evidence>
<evidence type="ECO:0000256" key="6">
    <source>
        <dbReference type="ARBA" id="ARBA00023015"/>
    </source>
</evidence>
<evidence type="ECO:0000256" key="4">
    <source>
        <dbReference type="ARBA" id="ARBA00022833"/>
    </source>
</evidence>
<keyword evidence="7 10" id="KW-0010">Activator</keyword>
<keyword evidence="6" id="KW-0805">Transcription regulation</keyword>
<dbReference type="EMBL" id="CAJNOE010000436">
    <property type="protein sequence ID" value="CAF1214818.1"/>
    <property type="molecule type" value="Genomic_DNA"/>
</dbReference>
<comment type="function">
    <text evidence="10">Component of the transcription regulatory histone acetylation (HAT) complex SAGA, a multiprotein complex that activates transcription by remodeling chromatin and mediating histone acetylation and deubiquitination. Within the SAGA complex, participates in a subcomplex that specifically deubiquitinates histone H2B. The SAGA complex is recruited to specific gene promoters by activators, where it is required for transcription.</text>
</comment>
<dbReference type="Proteomes" id="UP000663845">
    <property type="component" value="Unassembled WGS sequence"/>
</dbReference>
<proteinExistence type="inferred from homology"/>
<dbReference type="GO" id="GO:0071819">
    <property type="term" value="C:DUBm complex"/>
    <property type="evidence" value="ECO:0007669"/>
    <property type="project" value="TreeGrafter"/>
</dbReference>
<evidence type="ECO:0000256" key="11">
    <source>
        <dbReference type="SAM" id="MobiDB-lite"/>
    </source>
</evidence>
<protein>
    <recommendedName>
        <fullName evidence="10">SAGA-associated factor 11</fullName>
    </recommendedName>
</protein>
<keyword evidence="3" id="KW-0863">Zinc-finger</keyword>
<dbReference type="PANTHER" id="PTHR46367:SF1">
    <property type="entry name" value="ATAXIN-7-LIKE PROTEIN 3"/>
    <property type="match status" value="1"/>
</dbReference>
<reference evidence="15" key="1">
    <citation type="submission" date="2021-02" db="EMBL/GenBank/DDBJ databases">
        <authorList>
            <person name="Nowell W R."/>
        </authorList>
    </citation>
    <scope>NUCLEOTIDE SEQUENCE</scope>
</reference>
<evidence type="ECO:0000256" key="3">
    <source>
        <dbReference type="ARBA" id="ARBA00022771"/>
    </source>
</evidence>
<dbReference type="OrthoDB" id="21557at2759"/>
<dbReference type="GO" id="GO:0003713">
    <property type="term" value="F:transcription coactivator activity"/>
    <property type="evidence" value="ECO:0007669"/>
    <property type="project" value="TreeGrafter"/>
</dbReference>
<dbReference type="EMBL" id="CAJOAZ010000250">
    <property type="protein sequence ID" value="CAF3591776.1"/>
    <property type="molecule type" value="Genomic_DNA"/>
</dbReference>
<evidence type="ECO:0000313" key="18">
    <source>
        <dbReference type="Proteomes" id="UP000663844"/>
    </source>
</evidence>
<dbReference type="AlphaFoldDB" id="A0A818MLV1"/>
<dbReference type="EMBL" id="CAJNOG010000405">
    <property type="protein sequence ID" value="CAF1224495.1"/>
    <property type="molecule type" value="Genomic_DNA"/>
</dbReference>
<evidence type="ECO:0000313" key="16">
    <source>
        <dbReference type="EMBL" id="CAF3754336.1"/>
    </source>
</evidence>
<accession>A0A818MLV1</accession>
<name>A0A818MLV1_9BILA</name>
<feature type="compositionally biased region" description="Basic and acidic residues" evidence="11">
    <location>
        <begin position="117"/>
        <end position="128"/>
    </location>
</feature>
<dbReference type="EMBL" id="CAJOAY010000888">
    <property type="protein sequence ID" value="CAF3754336.1"/>
    <property type="molecule type" value="Genomic_DNA"/>
</dbReference>
<feature type="compositionally biased region" description="Acidic residues" evidence="11">
    <location>
        <begin position="159"/>
        <end position="176"/>
    </location>
</feature>
<dbReference type="InterPro" id="IPR013246">
    <property type="entry name" value="SAGA_su_Sgf11"/>
</dbReference>
<dbReference type="GO" id="GO:0008270">
    <property type="term" value="F:zinc ion binding"/>
    <property type="evidence" value="ECO:0007669"/>
    <property type="project" value="UniProtKB-KW"/>
</dbReference>
<evidence type="ECO:0000256" key="9">
    <source>
        <dbReference type="ARBA" id="ARBA00023242"/>
    </source>
</evidence>
<evidence type="ECO:0000256" key="8">
    <source>
        <dbReference type="ARBA" id="ARBA00023163"/>
    </source>
</evidence>
<evidence type="ECO:0000256" key="7">
    <source>
        <dbReference type="ARBA" id="ARBA00023159"/>
    </source>
</evidence>
<evidence type="ECO:0000256" key="10">
    <source>
        <dbReference type="RuleBase" id="RU261113"/>
    </source>
</evidence>
<organism evidence="15 18">
    <name type="scientific">Adineta steineri</name>
    <dbReference type="NCBI Taxonomy" id="433720"/>
    <lineage>
        <taxon>Eukaryota</taxon>
        <taxon>Metazoa</taxon>
        <taxon>Spiralia</taxon>
        <taxon>Gnathifera</taxon>
        <taxon>Rotifera</taxon>
        <taxon>Eurotatoria</taxon>
        <taxon>Bdelloidea</taxon>
        <taxon>Adinetida</taxon>
        <taxon>Adinetidae</taxon>
        <taxon>Adineta</taxon>
    </lineage>
</organism>
<keyword evidence="9" id="KW-0539">Nucleus</keyword>
<comment type="subunit">
    <text evidence="10">Component of some SAGA transcription coactivator-HAT complexes.</text>
</comment>
<sequence>MDELSLVIQTIIDNELDDLILDLVYDIHSSIKGIPEDQLEINNNGTKPKTFLIPLSYSPTTPIEKQTCICPHCGQSNIIAIRFAYHLAKCLGVGRRSSRQAKHRIVDQVMTITASSDESRSNGDDNQHVEGNNCIPEDGESCTDSTSNSSNNHRRIVNEDQEYTGDFDNEDEDEDDWKPKKKKRKNPTININKKKKKKENIIVISEPISELDFHNCIIPLDKLCPRTQHVVIPLVSSDTSSNGENIFFQNRQISSPTSHYLPRSPLNLVEDEQSSATSIIMFQEDSKQ</sequence>
<keyword evidence="2" id="KW-0479">Metal-binding</keyword>
<comment type="similarity">
    <text evidence="10">Belongs to the SGF11 family.</text>
</comment>
<dbReference type="EMBL" id="CAJOBB010002096">
    <property type="protein sequence ID" value="CAF3937550.1"/>
    <property type="molecule type" value="Genomic_DNA"/>
</dbReference>
<keyword evidence="8" id="KW-0804">Transcription</keyword>
<evidence type="ECO:0000313" key="17">
    <source>
        <dbReference type="EMBL" id="CAF3937550.1"/>
    </source>
</evidence>
<evidence type="ECO:0000313" key="14">
    <source>
        <dbReference type="EMBL" id="CAF1228159.1"/>
    </source>
</evidence>
<comment type="caution">
    <text evidence="15">The sequence shown here is derived from an EMBL/GenBank/DDBJ whole genome shotgun (WGS) entry which is preliminary data.</text>
</comment>
<comment type="subcellular location">
    <subcellularLocation>
        <location evidence="1 10">Nucleus</location>
    </subcellularLocation>
</comment>
<evidence type="ECO:0000256" key="5">
    <source>
        <dbReference type="ARBA" id="ARBA00022853"/>
    </source>
</evidence>
<dbReference type="Proteomes" id="UP000663891">
    <property type="component" value="Unassembled WGS sequence"/>
</dbReference>
<dbReference type="InterPro" id="IPR051078">
    <property type="entry name" value="SGF11"/>
</dbReference>
<keyword evidence="5" id="KW-0156">Chromatin regulator</keyword>